<dbReference type="RefSeq" id="WP_168079226.1">
    <property type="nucleotide sequence ID" value="NZ_BAAAQJ010000009.1"/>
</dbReference>
<feature type="domain" description="RCK C-terminal" evidence="1">
    <location>
        <begin position="1"/>
        <end position="72"/>
    </location>
</feature>
<dbReference type="Pfam" id="PF02080">
    <property type="entry name" value="TrkA_C"/>
    <property type="match status" value="1"/>
</dbReference>
<sequence length="76" mass="8038">MSAIEFRVAAGSPADGARVGDLPLGEGAWVSMVVREGRLLPPNADTVLHPGDEVLVLVDPEEEPALEPVFSRIFAT</sequence>
<dbReference type="Gene3D" id="3.30.70.1450">
    <property type="entry name" value="Regulator of K+ conductance, C-terminal domain"/>
    <property type="match status" value="1"/>
</dbReference>
<evidence type="ECO:0000313" key="2">
    <source>
        <dbReference type="EMBL" id="GIG75494.1"/>
    </source>
</evidence>
<dbReference type="AlphaFoldDB" id="A0A8J3LQ85"/>
<dbReference type="Proteomes" id="UP000653674">
    <property type="component" value="Unassembled WGS sequence"/>
</dbReference>
<reference evidence="2" key="1">
    <citation type="submission" date="2021-01" db="EMBL/GenBank/DDBJ databases">
        <title>Whole genome shotgun sequence of Planosporangium flavigriseum NBRC 105377.</title>
        <authorList>
            <person name="Komaki H."/>
            <person name="Tamura T."/>
        </authorList>
    </citation>
    <scope>NUCLEOTIDE SEQUENCE</scope>
    <source>
        <strain evidence="2">NBRC 105377</strain>
    </source>
</reference>
<evidence type="ECO:0000313" key="3">
    <source>
        <dbReference type="Proteomes" id="UP000653674"/>
    </source>
</evidence>
<name>A0A8J3LQ85_9ACTN</name>
<organism evidence="2 3">
    <name type="scientific">Planosporangium flavigriseum</name>
    <dbReference type="NCBI Taxonomy" id="373681"/>
    <lineage>
        <taxon>Bacteria</taxon>
        <taxon>Bacillati</taxon>
        <taxon>Actinomycetota</taxon>
        <taxon>Actinomycetes</taxon>
        <taxon>Micromonosporales</taxon>
        <taxon>Micromonosporaceae</taxon>
        <taxon>Planosporangium</taxon>
    </lineage>
</organism>
<dbReference type="InterPro" id="IPR006037">
    <property type="entry name" value="RCK_C"/>
</dbReference>
<evidence type="ECO:0000259" key="1">
    <source>
        <dbReference type="PROSITE" id="PS51202"/>
    </source>
</evidence>
<dbReference type="GO" id="GO:0008324">
    <property type="term" value="F:monoatomic cation transmembrane transporter activity"/>
    <property type="evidence" value="ECO:0007669"/>
    <property type="project" value="InterPro"/>
</dbReference>
<gene>
    <name evidence="2" type="ORF">Pfl04_38980</name>
</gene>
<protein>
    <recommendedName>
        <fullName evidence="1">RCK C-terminal domain-containing protein</fullName>
    </recommendedName>
</protein>
<dbReference type="SUPFAM" id="SSF116726">
    <property type="entry name" value="TrkA C-terminal domain-like"/>
    <property type="match status" value="1"/>
</dbReference>
<dbReference type="GO" id="GO:0006813">
    <property type="term" value="P:potassium ion transport"/>
    <property type="evidence" value="ECO:0007669"/>
    <property type="project" value="InterPro"/>
</dbReference>
<accession>A0A8J3LQ85</accession>
<proteinExistence type="predicted"/>
<keyword evidence="3" id="KW-1185">Reference proteome</keyword>
<dbReference type="InterPro" id="IPR036721">
    <property type="entry name" value="RCK_C_sf"/>
</dbReference>
<dbReference type="PROSITE" id="PS51202">
    <property type="entry name" value="RCK_C"/>
    <property type="match status" value="1"/>
</dbReference>
<comment type="caution">
    <text evidence="2">The sequence shown here is derived from an EMBL/GenBank/DDBJ whole genome shotgun (WGS) entry which is preliminary data.</text>
</comment>
<dbReference type="EMBL" id="BONU01000032">
    <property type="protein sequence ID" value="GIG75494.1"/>
    <property type="molecule type" value="Genomic_DNA"/>
</dbReference>